<feature type="region of interest" description="Disordered" evidence="1">
    <location>
        <begin position="551"/>
        <end position="574"/>
    </location>
</feature>
<protein>
    <submittedName>
        <fullName evidence="2">Uncharacterized protein</fullName>
    </submittedName>
</protein>
<organism evidence="2 3">
    <name type="scientific">Calidithermus terrae</name>
    <dbReference type="NCBI Taxonomy" id="1408545"/>
    <lineage>
        <taxon>Bacteria</taxon>
        <taxon>Thermotogati</taxon>
        <taxon>Deinococcota</taxon>
        <taxon>Deinococci</taxon>
        <taxon>Thermales</taxon>
        <taxon>Thermaceae</taxon>
        <taxon>Calidithermus</taxon>
    </lineage>
</organism>
<dbReference type="AlphaFoldDB" id="A0A399EGC2"/>
<dbReference type="Pfam" id="PF18934">
    <property type="entry name" value="DUF5682"/>
    <property type="match status" value="1"/>
</dbReference>
<accession>A0A399EGC2</accession>
<evidence type="ECO:0000313" key="2">
    <source>
        <dbReference type="EMBL" id="RIH81331.1"/>
    </source>
</evidence>
<dbReference type="InterPro" id="IPR043737">
    <property type="entry name" value="DUF5682"/>
</dbReference>
<dbReference type="EMBL" id="QXDL01000183">
    <property type="protein sequence ID" value="RIH81331.1"/>
    <property type="molecule type" value="Genomic_DNA"/>
</dbReference>
<reference evidence="2 3" key="1">
    <citation type="submission" date="2018-08" db="EMBL/GenBank/DDBJ databases">
        <title>Meiothermus terrae DSM 26712 genome sequencing project.</title>
        <authorList>
            <person name="Da Costa M.S."/>
            <person name="Albuquerque L."/>
            <person name="Raposo P."/>
            <person name="Froufe H.J.C."/>
            <person name="Barroso C.S."/>
            <person name="Egas C."/>
        </authorList>
    </citation>
    <scope>NUCLEOTIDE SEQUENCE [LARGE SCALE GENOMIC DNA]</scope>
    <source>
        <strain evidence="2 3">DSM 26712</strain>
    </source>
</reference>
<dbReference type="PANTHER" id="PTHR30634">
    <property type="entry name" value="OUTER MEMBRANE LOLAB LIPOPROTEIN INSERTION APPARATUS"/>
    <property type="match status" value="1"/>
</dbReference>
<dbReference type="InterPro" id="IPR050458">
    <property type="entry name" value="LolB"/>
</dbReference>
<keyword evidence="3" id="KW-1185">Reference proteome</keyword>
<dbReference type="PANTHER" id="PTHR30634:SF14">
    <property type="match status" value="1"/>
</dbReference>
<comment type="caution">
    <text evidence="2">The sequence shown here is derived from an EMBL/GenBank/DDBJ whole genome shotgun (WGS) entry which is preliminary data.</text>
</comment>
<evidence type="ECO:0000256" key="1">
    <source>
        <dbReference type="SAM" id="MobiDB-lite"/>
    </source>
</evidence>
<gene>
    <name evidence="2" type="ORF">Mterra_03235</name>
</gene>
<proteinExistence type="predicted"/>
<evidence type="ECO:0000313" key="3">
    <source>
        <dbReference type="Proteomes" id="UP000265715"/>
    </source>
</evidence>
<name>A0A399EGC2_9DEIN</name>
<sequence length="593" mass="63160">MEERRGGDVFEAVLEAISALREGEDGGFALPDDPLERLREAAMRQNVRGALEEGHRRVAVVCGAWHSPALGEKPLASLREADAGLLKGLKRARVSATWVPWTFGRLSRSSGYGAGVASPGWYQHLWETPDRVTERWMAKVAALLREKDLGGSPAQVIDAVRLADALAALRGRALPGLDEMDEAAEATFAFGNPAVLRLVEEQLTVGERLGAVPAETPAAPLQQDLAREVRRLRLTQDAAVRDLELDLRKEIDLARSRLFHRLRLLGVTWAHPARSSGKGTFKEAWQLKWEPEFAVALIEAGRYGPTLEEAAAGKVAELAAGAALPALTGLLEDVLLAELPRASTALMSAVEAQAARATDVTALMRAVPPLARVLRYGNVRQTDTAAVAHAVEGMVARVCVGLPNACAALSDDAAAEMFGHVVELHGALQTLQDAGQTALWHETLGKLAGQVTGHGLVVGRAVRLLMEAGAYDPAEVARRLGLALSDPEPEKASAWLEGFLKGSGLILVHDDALFGLLNGWLAGLSPEAFVRVLPLLRRTFSTFEAPERRSIGEKAKNTGAGATAPEGGGDAALDDGRGARVLPLVARLLGVRA</sequence>
<dbReference type="Proteomes" id="UP000265715">
    <property type="component" value="Unassembled WGS sequence"/>
</dbReference>